<dbReference type="RefSeq" id="WP_220229932.1">
    <property type="nucleotide sequence ID" value="NZ_JAICBX010000003.1"/>
</dbReference>
<evidence type="ECO:0000313" key="2">
    <source>
        <dbReference type="EMBL" id="MBW8639233.1"/>
    </source>
</evidence>
<dbReference type="CDD" id="cd01311">
    <property type="entry name" value="PDC_hydrolase"/>
    <property type="match status" value="1"/>
</dbReference>
<reference evidence="2" key="1">
    <citation type="submission" date="2021-08" db="EMBL/GenBank/DDBJ databases">
        <title>Hoeflea bacterium WL0058 sp. nov., isolated from the sediment.</title>
        <authorList>
            <person name="Wang L."/>
            <person name="Zhang D."/>
        </authorList>
    </citation>
    <scope>NUCLEOTIDE SEQUENCE</scope>
    <source>
        <strain evidence="2">WL0058</strain>
    </source>
</reference>
<feature type="domain" description="Amidohydrolase-related" evidence="1">
    <location>
        <begin position="31"/>
        <end position="294"/>
    </location>
</feature>
<dbReference type="Proteomes" id="UP001196509">
    <property type="component" value="Unassembled WGS sequence"/>
</dbReference>
<dbReference type="InterPro" id="IPR047874">
    <property type="entry name" value="GLI/LigI"/>
</dbReference>
<dbReference type="PANTHER" id="PTHR35563:SF2">
    <property type="entry name" value="BARREL METAL-DEPENDENT HYDROLASE, PUTATIVE (AFU_ORTHOLOGUE AFUA_1G16240)-RELATED"/>
    <property type="match status" value="1"/>
</dbReference>
<proteinExistence type="predicted"/>
<protein>
    <submittedName>
        <fullName evidence="2">Amidohydrolase family protein</fullName>
    </submittedName>
</protein>
<gene>
    <name evidence="2" type="ORF">K1W69_18705</name>
</gene>
<dbReference type="AlphaFoldDB" id="A0AAE3D336"/>
<dbReference type="EMBL" id="JAICBX010000003">
    <property type="protein sequence ID" value="MBW8639233.1"/>
    <property type="molecule type" value="Genomic_DNA"/>
</dbReference>
<evidence type="ECO:0000313" key="3">
    <source>
        <dbReference type="Proteomes" id="UP001196509"/>
    </source>
</evidence>
<evidence type="ECO:0000259" key="1">
    <source>
        <dbReference type="Pfam" id="PF04909"/>
    </source>
</evidence>
<dbReference type="InterPro" id="IPR006680">
    <property type="entry name" value="Amidohydro-rel"/>
</dbReference>
<sequence length="296" mass="33300">MTAKHQMVTPGYLPFDPDPGKPHIVLPAGACDSHCHVFGPANKFPYSPTSSYVPVDAPKELLFKLQEFLGFERAVIVQASCHGTDNSALVDALQASRDTSRGIAIVGPDIDDRELASLHEAGVRGVRFNFVKRLKARQSLEDRLSVVEKIAPLGWHVVIYTEPEEMDEIQPFLEGVDVPVIFDHMGRVPVEKGADCPEFERLERLLTSSDRFWIKVSCPERLSKKGPPYLDADAVSRRLIEILPDRVLFGTDWPHPNMVSHMPDDGLLVDRIARICPDETLRRKMLVDNPTRLYWT</sequence>
<accession>A0AAE3D336</accession>
<dbReference type="Gene3D" id="3.20.20.140">
    <property type="entry name" value="Metal-dependent hydrolases"/>
    <property type="match status" value="1"/>
</dbReference>
<dbReference type="Pfam" id="PF04909">
    <property type="entry name" value="Amidohydro_2"/>
    <property type="match status" value="1"/>
</dbReference>
<comment type="caution">
    <text evidence="2">The sequence shown here is derived from an EMBL/GenBank/DDBJ whole genome shotgun (WGS) entry which is preliminary data.</text>
</comment>
<dbReference type="SUPFAM" id="SSF51556">
    <property type="entry name" value="Metallo-dependent hydrolases"/>
    <property type="match status" value="1"/>
</dbReference>
<keyword evidence="3" id="KW-1185">Reference proteome</keyword>
<dbReference type="InterPro" id="IPR052358">
    <property type="entry name" value="Aro_Compnd_Degr_Hydrolases"/>
</dbReference>
<dbReference type="InterPro" id="IPR032466">
    <property type="entry name" value="Metal_Hydrolase"/>
</dbReference>
<dbReference type="GO" id="GO:0016787">
    <property type="term" value="F:hydrolase activity"/>
    <property type="evidence" value="ECO:0007669"/>
    <property type="project" value="InterPro"/>
</dbReference>
<name>A0AAE3D336_9HYPH</name>
<dbReference type="PANTHER" id="PTHR35563">
    <property type="entry name" value="BARREL METAL-DEPENDENT HYDROLASE, PUTATIVE (AFU_ORTHOLOGUE AFUA_1G16240)-RELATED"/>
    <property type="match status" value="1"/>
</dbReference>
<organism evidence="2 3">
    <name type="scientific">Flavimaribacter sediminis</name>
    <dbReference type="NCBI Taxonomy" id="2865987"/>
    <lineage>
        <taxon>Bacteria</taxon>
        <taxon>Pseudomonadati</taxon>
        <taxon>Pseudomonadota</taxon>
        <taxon>Alphaproteobacteria</taxon>
        <taxon>Hyphomicrobiales</taxon>
        <taxon>Rhizobiaceae</taxon>
        <taxon>Flavimaribacter</taxon>
    </lineage>
</organism>